<accession>A0A1M3T616</accession>
<evidence type="ECO:0000313" key="2">
    <source>
        <dbReference type="EMBL" id="OJZ82207.1"/>
    </source>
</evidence>
<dbReference type="EMBL" id="KV878248">
    <property type="protein sequence ID" value="OJZ82207.1"/>
    <property type="molecule type" value="Genomic_DNA"/>
</dbReference>
<name>A0A1M3T616_ASPLC</name>
<organism evidence="2 3">
    <name type="scientific">Aspergillus luchuensis (strain CBS 106.47)</name>
    <dbReference type="NCBI Taxonomy" id="1137211"/>
    <lineage>
        <taxon>Eukaryota</taxon>
        <taxon>Fungi</taxon>
        <taxon>Dikarya</taxon>
        <taxon>Ascomycota</taxon>
        <taxon>Pezizomycotina</taxon>
        <taxon>Eurotiomycetes</taxon>
        <taxon>Eurotiomycetidae</taxon>
        <taxon>Eurotiales</taxon>
        <taxon>Aspergillaceae</taxon>
        <taxon>Aspergillus</taxon>
        <taxon>Aspergillus subgen. Circumdati</taxon>
    </lineage>
</organism>
<dbReference type="VEuPathDB" id="FungiDB:ASPFODRAFT_51045"/>
<evidence type="ECO:0000256" key="1">
    <source>
        <dbReference type="SAM" id="MobiDB-lite"/>
    </source>
</evidence>
<feature type="compositionally biased region" description="Low complexity" evidence="1">
    <location>
        <begin position="88"/>
        <end position="97"/>
    </location>
</feature>
<dbReference type="Proteomes" id="UP000184063">
    <property type="component" value="Unassembled WGS sequence"/>
</dbReference>
<protein>
    <submittedName>
        <fullName evidence="2">Uncharacterized protein</fullName>
    </submittedName>
</protein>
<dbReference type="AlphaFoldDB" id="A0A1M3T616"/>
<evidence type="ECO:0000313" key="3">
    <source>
        <dbReference type="Proteomes" id="UP000184063"/>
    </source>
</evidence>
<gene>
    <name evidence="2" type="ORF">ASPFODRAFT_51045</name>
</gene>
<sequence>MMIESKRAASQQMDCQRAGRDEPGRASVENLGTGTRIGKSNVLTPGKEKAGQQTERESGREEERDEKEKGSGGGSESRSRGVFRRVGKVVVGEVGGL</sequence>
<proteinExistence type="predicted"/>
<feature type="non-terminal residue" evidence="2">
    <location>
        <position position="97"/>
    </location>
</feature>
<feature type="region of interest" description="Disordered" evidence="1">
    <location>
        <begin position="1"/>
        <end position="97"/>
    </location>
</feature>
<reference evidence="3" key="1">
    <citation type="journal article" date="2017" name="Genome Biol.">
        <title>Comparative genomics reveals high biological diversity and specific adaptations in the industrially and medically important fungal genus Aspergillus.</title>
        <authorList>
            <person name="de Vries R.P."/>
            <person name="Riley R."/>
            <person name="Wiebenga A."/>
            <person name="Aguilar-Osorio G."/>
            <person name="Amillis S."/>
            <person name="Uchima C.A."/>
            <person name="Anderluh G."/>
            <person name="Asadollahi M."/>
            <person name="Askin M."/>
            <person name="Barry K."/>
            <person name="Battaglia E."/>
            <person name="Bayram O."/>
            <person name="Benocci T."/>
            <person name="Braus-Stromeyer S.A."/>
            <person name="Caldana C."/>
            <person name="Canovas D."/>
            <person name="Cerqueira G.C."/>
            <person name="Chen F."/>
            <person name="Chen W."/>
            <person name="Choi C."/>
            <person name="Clum A."/>
            <person name="Dos Santos R.A."/>
            <person name="Damasio A.R."/>
            <person name="Diallinas G."/>
            <person name="Emri T."/>
            <person name="Fekete E."/>
            <person name="Flipphi M."/>
            <person name="Freyberg S."/>
            <person name="Gallo A."/>
            <person name="Gournas C."/>
            <person name="Habgood R."/>
            <person name="Hainaut M."/>
            <person name="Harispe M.L."/>
            <person name="Henrissat B."/>
            <person name="Hilden K.S."/>
            <person name="Hope R."/>
            <person name="Hossain A."/>
            <person name="Karabika E."/>
            <person name="Karaffa L."/>
            <person name="Karanyi Z."/>
            <person name="Krasevec N."/>
            <person name="Kuo A."/>
            <person name="Kusch H."/>
            <person name="LaButti K."/>
            <person name="Lagendijk E.L."/>
            <person name="Lapidus A."/>
            <person name="Levasseur A."/>
            <person name="Lindquist E."/>
            <person name="Lipzen A."/>
            <person name="Logrieco A.F."/>
            <person name="MacCabe A."/>
            <person name="Maekelae M.R."/>
            <person name="Malavazi I."/>
            <person name="Melin P."/>
            <person name="Meyer V."/>
            <person name="Mielnichuk N."/>
            <person name="Miskei M."/>
            <person name="Molnar A.P."/>
            <person name="Mule G."/>
            <person name="Ngan C.Y."/>
            <person name="Orejas M."/>
            <person name="Orosz E."/>
            <person name="Ouedraogo J.P."/>
            <person name="Overkamp K.M."/>
            <person name="Park H.-S."/>
            <person name="Perrone G."/>
            <person name="Piumi F."/>
            <person name="Punt P.J."/>
            <person name="Ram A.F."/>
            <person name="Ramon A."/>
            <person name="Rauscher S."/>
            <person name="Record E."/>
            <person name="Riano-Pachon D.M."/>
            <person name="Robert V."/>
            <person name="Roehrig J."/>
            <person name="Ruller R."/>
            <person name="Salamov A."/>
            <person name="Salih N.S."/>
            <person name="Samson R.A."/>
            <person name="Sandor E."/>
            <person name="Sanguinetti M."/>
            <person name="Schuetze T."/>
            <person name="Sepcic K."/>
            <person name="Shelest E."/>
            <person name="Sherlock G."/>
            <person name="Sophianopoulou V."/>
            <person name="Squina F.M."/>
            <person name="Sun H."/>
            <person name="Susca A."/>
            <person name="Todd R.B."/>
            <person name="Tsang A."/>
            <person name="Unkles S.E."/>
            <person name="van de Wiele N."/>
            <person name="van Rossen-Uffink D."/>
            <person name="Oliveira J.V."/>
            <person name="Vesth T.C."/>
            <person name="Visser J."/>
            <person name="Yu J.-H."/>
            <person name="Zhou M."/>
            <person name="Andersen M.R."/>
            <person name="Archer D.B."/>
            <person name="Baker S.E."/>
            <person name="Benoit I."/>
            <person name="Brakhage A.A."/>
            <person name="Braus G.H."/>
            <person name="Fischer R."/>
            <person name="Frisvad J.C."/>
            <person name="Goldman G.H."/>
            <person name="Houbraken J."/>
            <person name="Oakley B."/>
            <person name="Pocsi I."/>
            <person name="Scazzocchio C."/>
            <person name="Seiboth B."/>
            <person name="vanKuyk P.A."/>
            <person name="Wortman J."/>
            <person name="Dyer P.S."/>
            <person name="Grigoriev I.V."/>
        </authorList>
    </citation>
    <scope>NUCLEOTIDE SEQUENCE [LARGE SCALE GENOMIC DNA]</scope>
    <source>
        <strain evidence="3">CBS 106.47</strain>
    </source>
</reference>
<feature type="compositionally biased region" description="Basic and acidic residues" evidence="1">
    <location>
        <begin position="46"/>
        <end position="70"/>
    </location>
</feature>